<dbReference type="SUPFAM" id="SSF55120">
    <property type="entry name" value="Pseudouridine synthase"/>
    <property type="match status" value="1"/>
</dbReference>
<feature type="domain" description="Pseudouridine synthase RsuA/RluA-like" evidence="5">
    <location>
        <begin position="56"/>
        <end position="189"/>
    </location>
</feature>
<dbReference type="PANTHER" id="PTHR47683:SF3">
    <property type="entry name" value="RIBOSOMAL LARGE SUBUNIT PSEUDOURIDINE SYNTHASE B"/>
    <property type="match status" value="1"/>
</dbReference>
<dbReference type="InterPro" id="IPR000748">
    <property type="entry name" value="PsdUridine_synth_RsuA/RluB/E/F"/>
</dbReference>
<comment type="similarity">
    <text evidence="1">Belongs to the pseudouridine synthase RsuA family.</text>
</comment>
<accession>A0AAV0V1Z5</accession>
<keyword evidence="3" id="KW-0413">Isomerase</keyword>
<reference evidence="6" key="1">
    <citation type="submission" date="2022-12" db="EMBL/GenBank/DDBJ databases">
        <authorList>
            <person name="Webb A."/>
        </authorList>
    </citation>
    <scope>NUCLEOTIDE SEQUENCE</scope>
    <source>
        <strain evidence="6">Hp1</strain>
    </source>
</reference>
<dbReference type="SUPFAM" id="SSF55174">
    <property type="entry name" value="Alpha-L RNA-binding motif"/>
    <property type="match status" value="1"/>
</dbReference>
<keyword evidence="7" id="KW-1185">Reference proteome</keyword>
<dbReference type="PROSITE" id="PS01149">
    <property type="entry name" value="PSI_RSU"/>
    <property type="match status" value="1"/>
</dbReference>
<keyword evidence="2 4" id="KW-0694">RNA-binding</keyword>
<dbReference type="PROSITE" id="PS50889">
    <property type="entry name" value="S4"/>
    <property type="match status" value="1"/>
</dbReference>
<dbReference type="GO" id="GO:0001522">
    <property type="term" value="P:pseudouridine synthesis"/>
    <property type="evidence" value="ECO:0007669"/>
    <property type="project" value="InterPro"/>
</dbReference>
<dbReference type="Proteomes" id="UP001162031">
    <property type="component" value="Unassembled WGS sequence"/>
</dbReference>
<evidence type="ECO:0000313" key="6">
    <source>
        <dbReference type="EMBL" id="CAI5743206.1"/>
    </source>
</evidence>
<sequence length="356" mass="39119">MSGLCSRREAEKRIRSCSVTVNGSVVGDVATVVDATRDVVAVDGQVLAKTRQRTMWMAHKMKGELVTNGDPQGRATIFDRLRVMGLMQHMMPVGRLDFNTEGLLLLTNDGDHARELEHPATGVVRVYRALVRGNVAESKLQELQRGPIVDGVKYRPMKMAVQSTDKKDSWLQVTVTEGKNREVRKALAHVRLVVKRLIRVQYGPYRLADLPPGAVLEVRAKSLEKKSSSASEELPKIDEDVHLSSFVGDGITTYQVGVLVLEVLVDMVSSFVRGSCGCSVVAAANVVDDVEETRYMSRCSDGRSWNQSEVFRPGSLDSRGDAEHRLYADHLSQVKNAPPLAESLSIIGAEASHSEP</sequence>
<proteinExistence type="inferred from homology"/>
<dbReference type="Gene3D" id="3.30.70.580">
    <property type="entry name" value="Pseudouridine synthase I, catalytic domain, N-terminal subdomain"/>
    <property type="match status" value="1"/>
</dbReference>
<dbReference type="InterPro" id="IPR018496">
    <property type="entry name" value="PsdUridine_synth_RsuA/RluB_CS"/>
</dbReference>
<dbReference type="Pfam" id="PF00849">
    <property type="entry name" value="PseudoU_synth_2"/>
    <property type="match status" value="1"/>
</dbReference>
<dbReference type="PANTHER" id="PTHR47683">
    <property type="entry name" value="PSEUDOURIDINE SYNTHASE FAMILY PROTEIN-RELATED"/>
    <property type="match status" value="1"/>
</dbReference>
<dbReference type="Gene3D" id="3.10.290.10">
    <property type="entry name" value="RNA-binding S4 domain"/>
    <property type="match status" value="1"/>
</dbReference>
<dbReference type="InterPro" id="IPR036986">
    <property type="entry name" value="S4_RNA-bd_sf"/>
</dbReference>
<evidence type="ECO:0000256" key="2">
    <source>
        <dbReference type="ARBA" id="ARBA00022884"/>
    </source>
</evidence>
<dbReference type="NCBIfam" id="TIGR00093">
    <property type="entry name" value="pseudouridine synthase"/>
    <property type="match status" value="1"/>
</dbReference>
<dbReference type="GO" id="GO:0009982">
    <property type="term" value="F:pseudouridine synthase activity"/>
    <property type="evidence" value="ECO:0007669"/>
    <property type="project" value="InterPro"/>
</dbReference>
<dbReference type="EMBL" id="CANTFL010001486">
    <property type="protein sequence ID" value="CAI5743206.1"/>
    <property type="molecule type" value="Genomic_DNA"/>
</dbReference>
<evidence type="ECO:0000256" key="3">
    <source>
        <dbReference type="ARBA" id="ARBA00023235"/>
    </source>
</evidence>
<dbReference type="GO" id="GO:0006364">
    <property type="term" value="P:rRNA processing"/>
    <property type="evidence" value="ECO:0007669"/>
    <property type="project" value="UniProtKB-ARBA"/>
</dbReference>
<gene>
    <name evidence="6" type="ORF">HBR001_LOCUS9361</name>
</gene>
<organism evidence="6 7">
    <name type="scientific">Hyaloperonospora brassicae</name>
    <name type="common">Brassica downy mildew</name>
    <name type="synonym">Peronospora brassicae</name>
    <dbReference type="NCBI Taxonomy" id="162125"/>
    <lineage>
        <taxon>Eukaryota</taxon>
        <taxon>Sar</taxon>
        <taxon>Stramenopiles</taxon>
        <taxon>Oomycota</taxon>
        <taxon>Peronosporomycetes</taxon>
        <taxon>Peronosporales</taxon>
        <taxon>Peronosporaceae</taxon>
        <taxon>Hyaloperonospora</taxon>
    </lineage>
</organism>
<dbReference type="InterPro" id="IPR020094">
    <property type="entry name" value="TruA/RsuA/RluB/E/F_N"/>
</dbReference>
<dbReference type="GO" id="GO:0003723">
    <property type="term" value="F:RNA binding"/>
    <property type="evidence" value="ECO:0007669"/>
    <property type="project" value="UniProtKB-KW"/>
</dbReference>
<protein>
    <recommendedName>
        <fullName evidence="5">Pseudouridine synthase RsuA/RluA-like domain-containing protein</fullName>
    </recommendedName>
</protein>
<dbReference type="AlphaFoldDB" id="A0AAV0V1Z5"/>
<evidence type="ECO:0000256" key="4">
    <source>
        <dbReference type="PROSITE-ProRule" id="PRU00182"/>
    </source>
</evidence>
<evidence type="ECO:0000259" key="5">
    <source>
        <dbReference type="Pfam" id="PF00849"/>
    </source>
</evidence>
<dbReference type="InterPro" id="IPR050343">
    <property type="entry name" value="RsuA_PseudoU_synthase"/>
</dbReference>
<dbReference type="CDD" id="cd00165">
    <property type="entry name" value="S4"/>
    <property type="match status" value="1"/>
</dbReference>
<evidence type="ECO:0000313" key="7">
    <source>
        <dbReference type="Proteomes" id="UP001162031"/>
    </source>
</evidence>
<dbReference type="InterPro" id="IPR020103">
    <property type="entry name" value="PsdUridine_synth_cat_dom_sf"/>
</dbReference>
<dbReference type="Gene3D" id="3.30.70.1560">
    <property type="entry name" value="Alpha-L RNA-binding motif"/>
    <property type="match status" value="1"/>
</dbReference>
<name>A0AAV0V1Z5_HYABA</name>
<dbReference type="InterPro" id="IPR042092">
    <property type="entry name" value="PsdUridine_s_RsuA/RluB/E/F_cat"/>
</dbReference>
<dbReference type="InterPro" id="IPR006145">
    <property type="entry name" value="PsdUridine_synth_RsuA/RluA"/>
</dbReference>
<comment type="caution">
    <text evidence="6">The sequence shown here is derived from an EMBL/GenBank/DDBJ whole genome shotgun (WGS) entry which is preliminary data.</text>
</comment>
<evidence type="ECO:0000256" key="1">
    <source>
        <dbReference type="ARBA" id="ARBA00008348"/>
    </source>
</evidence>